<gene>
    <name evidence="7" type="ORF">LPB138_00600</name>
</gene>
<evidence type="ECO:0000256" key="5">
    <source>
        <dbReference type="ARBA" id="ARBA00026073"/>
    </source>
</evidence>
<dbReference type="Proteomes" id="UP000176050">
    <property type="component" value="Chromosome"/>
</dbReference>
<evidence type="ECO:0000313" key="8">
    <source>
        <dbReference type="Proteomes" id="UP000176050"/>
    </source>
</evidence>
<evidence type="ECO:0000313" key="7">
    <source>
        <dbReference type="EMBL" id="AOW19276.1"/>
    </source>
</evidence>
<feature type="domain" description="Exonuclease" evidence="6">
    <location>
        <begin position="37"/>
        <end position="209"/>
    </location>
</feature>
<dbReference type="AlphaFoldDB" id="A0A1D8P420"/>
<keyword evidence="1" id="KW-0540">Nuclease</keyword>
<dbReference type="PANTHER" id="PTHR30231">
    <property type="entry name" value="DNA POLYMERASE III SUBUNIT EPSILON"/>
    <property type="match status" value="1"/>
</dbReference>
<comment type="function">
    <text evidence="4">DNA polymerase III is a complex, multichain enzyme responsible for most of the replicative synthesis in bacteria. The epsilon subunit contain the editing function and is a proofreading 3'-5' exonuclease.</text>
</comment>
<dbReference type="FunFam" id="3.30.420.10:FF:000045">
    <property type="entry name" value="3'-5' exonuclease DinG"/>
    <property type="match status" value="1"/>
</dbReference>
<evidence type="ECO:0000256" key="2">
    <source>
        <dbReference type="ARBA" id="ARBA00022801"/>
    </source>
</evidence>
<sequence>MIFNWFKKKKCDNFPQFWKEYLEGFNQKKEELIENTRFVVFDTETTGFDKKKDRVLSIGAVSLKNNVINVNDIFELYVEQEIFKSETVKIHGLLKKGVLEKVNELEAIKLFLKYIKNDILVAHHIGFDYAMINQILNRHGLGKLKNKLLDTGTLYQKSKHLVYRENQKNYSLDDLCEELNVSKNDRHTASGDALITAVVFLKTLSKLKKSNDLDIKNLF</sequence>
<dbReference type="InterPro" id="IPR036397">
    <property type="entry name" value="RNaseH_sf"/>
</dbReference>
<keyword evidence="3" id="KW-0269">Exonuclease</keyword>
<comment type="subunit">
    <text evidence="5">DNA polymerase III contains a core (composed of alpha, epsilon and theta chains) that associates with a tau subunit. This core dimerizes to form the POLIII' complex. PolIII' associates with the gamma complex (composed of gamma, delta, delta', psi and chi chains) and with the beta chain to form the complete DNA polymerase III complex.</text>
</comment>
<dbReference type="CDD" id="cd06127">
    <property type="entry name" value="DEDDh"/>
    <property type="match status" value="1"/>
</dbReference>
<dbReference type="Gene3D" id="3.30.420.10">
    <property type="entry name" value="Ribonuclease H-like superfamily/Ribonuclease H"/>
    <property type="match status" value="1"/>
</dbReference>
<dbReference type="KEGG" id="lul:LPB138_00600"/>
<dbReference type="GO" id="GO:0003887">
    <property type="term" value="F:DNA-directed DNA polymerase activity"/>
    <property type="evidence" value="ECO:0007669"/>
    <property type="project" value="InterPro"/>
</dbReference>
<dbReference type="InterPro" id="IPR012337">
    <property type="entry name" value="RNaseH-like_sf"/>
</dbReference>
<dbReference type="GO" id="GO:0005829">
    <property type="term" value="C:cytosol"/>
    <property type="evidence" value="ECO:0007669"/>
    <property type="project" value="TreeGrafter"/>
</dbReference>
<dbReference type="GO" id="GO:0008408">
    <property type="term" value="F:3'-5' exonuclease activity"/>
    <property type="evidence" value="ECO:0007669"/>
    <property type="project" value="TreeGrafter"/>
</dbReference>
<reference evidence="7 8" key="1">
    <citation type="submission" date="2016-10" db="EMBL/GenBank/DDBJ databases">
        <title>Lutibacter sp. LPB0138, isolated from marine gastropod.</title>
        <authorList>
            <person name="Kim E."/>
            <person name="Yi H."/>
        </authorList>
    </citation>
    <scope>NUCLEOTIDE SEQUENCE [LARGE SCALE GENOMIC DNA]</scope>
    <source>
        <strain evidence="7 8">LPB0138</strain>
    </source>
</reference>
<proteinExistence type="predicted"/>
<dbReference type="SMART" id="SM00479">
    <property type="entry name" value="EXOIII"/>
    <property type="match status" value="1"/>
</dbReference>
<name>A0A1D8P420_9FLAO</name>
<keyword evidence="8" id="KW-1185">Reference proteome</keyword>
<dbReference type="STRING" id="1850246.LPB138_00600"/>
<dbReference type="PANTHER" id="PTHR30231:SF4">
    <property type="entry name" value="PROTEIN NEN2"/>
    <property type="match status" value="1"/>
</dbReference>
<dbReference type="GO" id="GO:0003677">
    <property type="term" value="F:DNA binding"/>
    <property type="evidence" value="ECO:0007669"/>
    <property type="project" value="InterPro"/>
</dbReference>
<evidence type="ECO:0000256" key="3">
    <source>
        <dbReference type="ARBA" id="ARBA00022839"/>
    </source>
</evidence>
<dbReference type="Pfam" id="PF00929">
    <property type="entry name" value="RNase_T"/>
    <property type="match status" value="1"/>
</dbReference>
<accession>A0A1D8P420</accession>
<dbReference type="GO" id="GO:0006260">
    <property type="term" value="P:DNA replication"/>
    <property type="evidence" value="ECO:0007669"/>
    <property type="project" value="InterPro"/>
</dbReference>
<dbReference type="NCBIfam" id="TIGR00573">
    <property type="entry name" value="dnaq"/>
    <property type="match status" value="1"/>
</dbReference>
<dbReference type="EMBL" id="CP017478">
    <property type="protein sequence ID" value="AOW19276.1"/>
    <property type="molecule type" value="Genomic_DNA"/>
</dbReference>
<dbReference type="SUPFAM" id="SSF53098">
    <property type="entry name" value="Ribonuclease H-like"/>
    <property type="match status" value="1"/>
</dbReference>
<dbReference type="RefSeq" id="WP_070235406.1">
    <property type="nucleotide sequence ID" value="NZ_CP017478.1"/>
</dbReference>
<keyword evidence="2" id="KW-0378">Hydrolase</keyword>
<protein>
    <submittedName>
        <fullName evidence="7">DNA polymerase III subunit epsilon</fullName>
    </submittedName>
</protein>
<evidence type="ECO:0000256" key="4">
    <source>
        <dbReference type="ARBA" id="ARBA00025483"/>
    </source>
</evidence>
<evidence type="ECO:0000256" key="1">
    <source>
        <dbReference type="ARBA" id="ARBA00022722"/>
    </source>
</evidence>
<evidence type="ECO:0000259" key="6">
    <source>
        <dbReference type="SMART" id="SM00479"/>
    </source>
</evidence>
<dbReference type="InterPro" id="IPR006054">
    <property type="entry name" value="DnaQ"/>
</dbReference>
<dbReference type="InterPro" id="IPR013520">
    <property type="entry name" value="Ribonucl_H"/>
</dbReference>
<dbReference type="OrthoDB" id="9803913at2"/>
<organism evidence="7 8">
    <name type="scientific">Urechidicola croceus</name>
    <dbReference type="NCBI Taxonomy" id="1850246"/>
    <lineage>
        <taxon>Bacteria</taxon>
        <taxon>Pseudomonadati</taxon>
        <taxon>Bacteroidota</taxon>
        <taxon>Flavobacteriia</taxon>
        <taxon>Flavobacteriales</taxon>
        <taxon>Flavobacteriaceae</taxon>
        <taxon>Urechidicola</taxon>
    </lineage>
</organism>